<dbReference type="InterPro" id="IPR002575">
    <property type="entry name" value="Aminoglycoside_PTrfase"/>
</dbReference>
<feature type="domain" description="Aminoglycoside phosphotransferase" evidence="2">
    <location>
        <begin position="57"/>
        <end position="303"/>
    </location>
</feature>
<comment type="similarity">
    <text evidence="1">Belongs to the pseudomonas-type ThrB family.</text>
</comment>
<dbReference type="InterPro" id="IPR050249">
    <property type="entry name" value="Pseudomonas-type_ThrB"/>
</dbReference>
<evidence type="ECO:0000259" key="2">
    <source>
        <dbReference type="Pfam" id="PF01636"/>
    </source>
</evidence>
<sequence length="376" mass="40945">MSGGHRVHGMGTALEAPTWPAVTRAEAEVVLDRFPDAGRLIDLRWHSPRPFSAATLIDTDRGAYFLKRHHQRLRTPAALAEEHGFMAHLRAAGLSVPDVMAAADGARAIALGAWTYELHGDAPGIDLYRDRLSWTPFLTPGHACEAGAALGRLHRAAQDFTAPARGDHPLIASFTILPARDPLAAANAYVAARPALARYLAAKPWRQTLARLFAALGEGLAERLAGQAPLWTHGDWHPSNLLWSTDGKVDTIFDFGLATRTCALYDLATAIERTAFRWLDMGQDDALGDVDAAMAILAGYRTMMPLGRADVDALVHLLPLVHVEFALSEIDYFAGIVGDPDQALVAWRDYLIGHADWFLSAPGQDFLHRFAQEAMA</sequence>
<protein>
    <submittedName>
        <fullName evidence="3">Aminoglycoside phosphotransferase</fullName>
    </submittedName>
</protein>
<dbReference type="PANTHER" id="PTHR21064">
    <property type="entry name" value="AMINOGLYCOSIDE PHOSPHOTRANSFERASE DOMAIN-CONTAINING PROTEIN-RELATED"/>
    <property type="match status" value="1"/>
</dbReference>
<dbReference type="InterPro" id="IPR011009">
    <property type="entry name" value="Kinase-like_dom_sf"/>
</dbReference>
<name>A0ABM7FZR7_9SPHN</name>
<dbReference type="EMBL" id="AP018817">
    <property type="protein sequence ID" value="BBF69228.1"/>
    <property type="molecule type" value="Genomic_DNA"/>
</dbReference>
<dbReference type="SUPFAM" id="SSF56112">
    <property type="entry name" value="Protein kinase-like (PK-like)"/>
    <property type="match status" value="1"/>
</dbReference>
<gene>
    <name evidence="3" type="ORF">SBA_ch1_14280</name>
</gene>
<evidence type="ECO:0000313" key="3">
    <source>
        <dbReference type="EMBL" id="BBF69228.1"/>
    </source>
</evidence>
<dbReference type="Gene3D" id="3.30.200.20">
    <property type="entry name" value="Phosphorylase Kinase, domain 1"/>
    <property type="match status" value="1"/>
</dbReference>
<dbReference type="RefSeq" id="WP_261936370.1">
    <property type="nucleotide sequence ID" value="NZ_AP018817.1"/>
</dbReference>
<dbReference type="Gene3D" id="3.90.1200.10">
    <property type="match status" value="1"/>
</dbReference>
<proteinExistence type="inferred from homology"/>
<dbReference type="PANTHER" id="PTHR21064:SF6">
    <property type="entry name" value="AMINOGLYCOSIDE PHOSPHOTRANSFERASE DOMAIN-CONTAINING PROTEIN"/>
    <property type="match status" value="1"/>
</dbReference>
<evidence type="ECO:0000256" key="1">
    <source>
        <dbReference type="ARBA" id="ARBA00038240"/>
    </source>
</evidence>
<evidence type="ECO:0000313" key="4">
    <source>
        <dbReference type="Proteomes" id="UP001059971"/>
    </source>
</evidence>
<keyword evidence="4" id="KW-1185">Reference proteome</keyword>
<dbReference type="Proteomes" id="UP001059971">
    <property type="component" value="Chromosome 1"/>
</dbReference>
<dbReference type="Pfam" id="PF01636">
    <property type="entry name" value="APH"/>
    <property type="match status" value="1"/>
</dbReference>
<accession>A0ABM7FZR7</accession>
<reference evidence="3" key="1">
    <citation type="submission" date="2018-07" db="EMBL/GenBank/DDBJ databases">
        <title>Complete genome sequence of Sphingomonas bisphenolicum strain AO1, a bisphenol A degradative bacterium isolated from Japanese farm field.</title>
        <authorList>
            <person name="Murakami M."/>
            <person name="Koh M."/>
            <person name="Koba S."/>
            <person name="Matsumura Y."/>
        </authorList>
    </citation>
    <scope>NUCLEOTIDE SEQUENCE</scope>
    <source>
        <strain evidence="3">AO1</strain>
    </source>
</reference>
<organism evidence="3 4">
    <name type="scientific">Sphingomonas bisphenolicum</name>
    <dbReference type="NCBI Taxonomy" id="296544"/>
    <lineage>
        <taxon>Bacteria</taxon>
        <taxon>Pseudomonadati</taxon>
        <taxon>Pseudomonadota</taxon>
        <taxon>Alphaproteobacteria</taxon>
        <taxon>Sphingomonadales</taxon>
        <taxon>Sphingomonadaceae</taxon>
        <taxon>Sphingomonas</taxon>
    </lineage>
</organism>